<dbReference type="PANTHER" id="PTHR40455">
    <property type="entry name" value="ANTITOXIN HIGA"/>
    <property type="match status" value="1"/>
</dbReference>
<dbReference type="HOGENOM" id="CLU_125852_2_0_0"/>
<dbReference type="GO" id="GO:0006355">
    <property type="term" value="P:regulation of DNA-templated transcription"/>
    <property type="evidence" value="ECO:0007669"/>
    <property type="project" value="InterPro"/>
</dbReference>
<gene>
    <name evidence="1" type="ordered locus">LFE_1312</name>
</gene>
<dbReference type="Proteomes" id="UP000007382">
    <property type="component" value="Chromosome"/>
</dbReference>
<dbReference type="STRING" id="1162668.LFE_1312"/>
<reference evidence="1 2" key="1">
    <citation type="journal article" date="2012" name="J. Bacteriol.">
        <title>Complete Genome Sequence of Leptospirillum ferrooxidans Strain C2-3, Isolated from a Fresh Volcanic Ash Deposit on the Island of Miyake, Japan.</title>
        <authorList>
            <person name="Fujimura R."/>
            <person name="Sato Y."/>
            <person name="Nishizawa T."/>
            <person name="Oshima K."/>
            <person name="Kim S.-W."/>
            <person name="Hattori M."/>
            <person name="Kamijo T."/>
            <person name="Ohta H."/>
        </authorList>
    </citation>
    <scope>NUCLEOTIDE SEQUENCE [LARGE SCALE GENOMIC DNA]</scope>
    <source>
        <strain evidence="1 2">C2-3</strain>
    </source>
</reference>
<dbReference type="KEGG" id="lfc:LFE_1312"/>
<reference evidence="2" key="2">
    <citation type="submission" date="2012-03" db="EMBL/GenBank/DDBJ databases">
        <title>The complete genome sequence of the pioneer microbe on fresh volcanic deposit, Leptospirillum ferrooxidans strain C2-3.</title>
        <authorList>
            <person name="Fujimura R."/>
            <person name="Sato Y."/>
            <person name="Nishizawa T."/>
            <person name="Nanba K."/>
            <person name="Oshima K."/>
            <person name="Hattori M."/>
            <person name="Kamijo T."/>
            <person name="Ohta H."/>
        </authorList>
    </citation>
    <scope>NUCLEOTIDE SEQUENCE [LARGE SCALE GENOMIC DNA]</scope>
    <source>
        <strain evidence="2">C2-3</strain>
    </source>
</reference>
<keyword evidence="2" id="KW-1185">Reference proteome</keyword>
<dbReference type="OrthoDB" id="9796786at2"/>
<accession>I0INZ6</accession>
<dbReference type="AlphaFoldDB" id="I0INZ6"/>
<evidence type="ECO:0000313" key="1">
    <source>
        <dbReference type="EMBL" id="BAM06995.1"/>
    </source>
</evidence>
<dbReference type="PANTHER" id="PTHR40455:SF1">
    <property type="entry name" value="ANTITOXIN HIGA"/>
    <property type="match status" value="1"/>
</dbReference>
<dbReference type="InterPro" id="IPR039060">
    <property type="entry name" value="Antitox_HigA"/>
</dbReference>
<dbReference type="EMBL" id="AP012342">
    <property type="protein sequence ID" value="BAM06995.1"/>
    <property type="molecule type" value="Genomic_DNA"/>
</dbReference>
<proteinExistence type="predicted"/>
<dbReference type="RefSeq" id="WP_014449484.1">
    <property type="nucleotide sequence ID" value="NC_017094.1"/>
</dbReference>
<keyword evidence="1" id="KW-0238">DNA-binding</keyword>
<dbReference type="GO" id="GO:0001046">
    <property type="term" value="F:core promoter sequence-specific DNA binding"/>
    <property type="evidence" value="ECO:0007669"/>
    <property type="project" value="TreeGrafter"/>
</dbReference>
<organism evidence="1 2">
    <name type="scientific">Leptospirillum ferrooxidans (strain C2-3)</name>
    <dbReference type="NCBI Taxonomy" id="1162668"/>
    <lineage>
        <taxon>Bacteria</taxon>
        <taxon>Pseudomonadati</taxon>
        <taxon>Nitrospirota</taxon>
        <taxon>Nitrospiria</taxon>
        <taxon>Nitrospirales</taxon>
        <taxon>Nitrospiraceae</taxon>
        <taxon>Leptospirillum</taxon>
    </lineage>
</organism>
<sequence>MDIKPIKTDQDYRGALAEVESLMTADADTAEGERLDILTTLIESYEQKHLPLDMPDPVEAIKFSMDQKGLTPKDLEPMIGRLNRVYEVLNHTRPLTLRMIRNLHRNLGIPAESLIRAPSDIHVA</sequence>
<protein>
    <submittedName>
        <fullName evidence="1">Helix-hairpin-helix DNA-binding motif-containing protein</fullName>
    </submittedName>
</protein>
<dbReference type="eggNOG" id="COG5499">
    <property type="taxonomic scope" value="Bacteria"/>
</dbReference>
<name>I0INZ6_LEPFC</name>
<dbReference type="PATRIC" id="fig|1162668.3.peg.1534"/>
<evidence type="ECO:0000313" key="2">
    <source>
        <dbReference type="Proteomes" id="UP000007382"/>
    </source>
</evidence>